<protein>
    <submittedName>
        <fullName evidence="1">Uncharacterized protein</fullName>
    </submittedName>
</protein>
<dbReference type="Proteomes" id="UP000292957">
    <property type="component" value="Unassembled WGS sequence"/>
</dbReference>
<dbReference type="AlphaFoldDB" id="A0A4Q9MR88"/>
<reference evidence="1" key="1">
    <citation type="submission" date="2019-01" db="EMBL/GenBank/DDBJ databases">
        <title>Draft genome sequences of three monokaryotic isolates of the white-rot basidiomycete fungus Dichomitus squalens.</title>
        <authorList>
            <consortium name="DOE Joint Genome Institute"/>
            <person name="Lopez S.C."/>
            <person name="Andreopoulos B."/>
            <person name="Pangilinan J."/>
            <person name="Lipzen A."/>
            <person name="Riley R."/>
            <person name="Ahrendt S."/>
            <person name="Ng V."/>
            <person name="Barry K."/>
            <person name="Daum C."/>
            <person name="Grigoriev I.V."/>
            <person name="Hilden K.S."/>
            <person name="Makela M.R."/>
            <person name="de Vries R.P."/>
        </authorList>
    </citation>
    <scope>NUCLEOTIDE SEQUENCE [LARGE SCALE GENOMIC DNA]</scope>
    <source>
        <strain evidence="1">OM18370.1</strain>
    </source>
</reference>
<dbReference type="EMBL" id="ML143419">
    <property type="protein sequence ID" value="TBU28771.1"/>
    <property type="molecule type" value="Genomic_DNA"/>
</dbReference>
<sequence length="72" mass="8527">MTLLTLKACHKAAHFIRVPASLRGSVVERWRTKERWVPRRAYRRPTRPWTLVQSAQTRLSPDRIEERAATYP</sequence>
<evidence type="ECO:0000313" key="1">
    <source>
        <dbReference type="EMBL" id="TBU28771.1"/>
    </source>
</evidence>
<gene>
    <name evidence="1" type="ORF">BD311DRAFT_757949</name>
</gene>
<organism evidence="1">
    <name type="scientific">Dichomitus squalens</name>
    <dbReference type="NCBI Taxonomy" id="114155"/>
    <lineage>
        <taxon>Eukaryota</taxon>
        <taxon>Fungi</taxon>
        <taxon>Dikarya</taxon>
        <taxon>Basidiomycota</taxon>
        <taxon>Agaricomycotina</taxon>
        <taxon>Agaricomycetes</taxon>
        <taxon>Polyporales</taxon>
        <taxon>Polyporaceae</taxon>
        <taxon>Dichomitus</taxon>
    </lineage>
</organism>
<proteinExistence type="predicted"/>
<name>A0A4Q9MR88_9APHY</name>
<accession>A0A4Q9MR88</accession>